<dbReference type="RefSeq" id="WP_184957204.1">
    <property type="nucleotide sequence ID" value="NZ_BOMC01000033.1"/>
</dbReference>
<gene>
    <name evidence="1" type="ORF">BKA14_007714</name>
</gene>
<dbReference type="EMBL" id="JACHMF010000001">
    <property type="protein sequence ID" value="MBB4697566.1"/>
    <property type="molecule type" value="Genomic_DNA"/>
</dbReference>
<comment type="caution">
    <text evidence="1">The sequence shown here is derived from an EMBL/GenBank/DDBJ whole genome shotgun (WGS) entry which is preliminary data.</text>
</comment>
<proteinExistence type="predicted"/>
<name>A0A7W7D2F2_9ACTN</name>
<reference evidence="1 2" key="1">
    <citation type="submission" date="2020-08" db="EMBL/GenBank/DDBJ databases">
        <title>Sequencing the genomes of 1000 actinobacteria strains.</title>
        <authorList>
            <person name="Klenk H.-P."/>
        </authorList>
    </citation>
    <scope>NUCLEOTIDE SEQUENCE [LARGE SCALE GENOMIC DNA]</scope>
    <source>
        <strain evidence="1 2">DSM 45518</strain>
    </source>
</reference>
<dbReference type="SUPFAM" id="SSF55729">
    <property type="entry name" value="Acyl-CoA N-acyltransferases (Nat)"/>
    <property type="match status" value="1"/>
</dbReference>
<evidence type="ECO:0000313" key="1">
    <source>
        <dbReference type="EMBL" id="MBB4697566.1"/>
    </source>
</evidence>
<dbReference type="Pfam" id="PF12746">
    <property type="entry name" value="GNAT_acetyltran"/>
    <property type="match status" value="1"/>
</dbReference>
<organism evidence="1 2">
    <name type="scientific">Paractinoplanes abujensis</name>
    <dbReference type="NCBI Taxonomy" id="882441"/>
    <lineage>
        <taxon>Bacteria</taxon>
        <taxon>Bacillati</taxon>
        <taxon>Actinomycetota</taxon>
        <taxon>Actinomycetes</taxon>
        <taxon>Micromonosporales</taxon>
        <taxon>Micromonosporaceae</taxon>
        <taxon>Paractinoplanes</taxon>
    </lineage>
</organism>
<protein>
    <recommendedName>
        <fullName evidence="3">GNAT acetyltransferase-like protein</fullName>
    </recommendedName>
</protein>
<accession>A0A7W7D2F2</accession>
<evidence type="ECO:0000313" key="2">
    <source>
        <dbReference type="Proteomes" id="UP000542742"/>
    </source>
</evidence>
<dbReference type="AlphaFoldDB" id="A0A7W7D2F2"/>
<dbReference type="Gene3D" id="3.40.630.30">
    <property type="match status" value="1"/>
</dbReference>
<dbReference type="Proteomes" id="UP000542742">
    <property type="component" value="Unassembled WGS sequence"/>
</dbReference>
<dbReference type="InterPro" id="IPR027365">
    <property type="entry name" value="GNAT_acetyltra_YdfB-like"/>
</dbReference>
<dbReference type="InterPro" id="IPR016181">
    <property type="entry name" value="Acyl_CoA_acyltransferase"/>
</dbReference>
<keyword evidence="2" id="KW-1185">Reference proteome</keyword>
<evidence type="ECO:0008006" key="3">
    <source>
        <dbReference type="Google" id="ProtNLM"/>
    </source>
</evidence>
<sequence>MTDGSLMRRVRSLWVELAGVPASGSEDKDVIVSPRSRLCPPGWCGIVDLGSVAIVTAPDARSAAALRPALSTADWLTRLPVAEVLGPATLLYCDGESFRPASGPADFVRGVDEATADQVVALPAAHPDVVALRAGVSADEDGEAGLADITSQAFVVRGKAAAGYEVWPRATAHLSVLTAIEWRGRGLARLVASAATADALSKGLMPQWRARPEASRRVARGLGFREFGTQLSIRLGPVS</sequence>